<sequence>MSKAAKQPESFEAGFAELETLIGELESGNLPLEASLNAYRRGQELLRYCEAKLADAEQQLKILEAGELKPFTPEAQ</sequence>
<dbReference type="EMBL" id="BSOZ01000060">
    <property type="protein sequence ID" value="GLS05694.1"/>
    <property type="molecule type" value="Genomic_DNA"/>
</dbReference>
<protein>
    <recommendedName>
        <fullName evidence="6">Exodeoxyribonuclease 7 small subunit</fullName>
        <ecNumber evidence="6">3.1.11.6</ecNumber>
    </recommendedName>
    <alternativeName>
        <fullName evidence="6">Exodeoxyribonuclease VII small subunit</fullName>
        <shortName evidence="6">Exonuclease VII small subunit</shortName>
    </alternativeName>
</protein>
<dbReference type="EC" id="3.1.11.6" evidence="6"/>
<comment type="subunit">
    <text evidence="6">Heterooligomer composed of large and small subunits.</text>
</comment>
<gene>
    <name evidence="6 7" type="primary">xseB</name>
    <name evidence="7" type="ORF">GCM10007860_28510</name>
</gene>
<evidence type="ECO:0000256" key="2">
    <source>
        <dbReference type="ARBA" id="ARBA00022490"/>
    </source>
</evidence>
<dbReference type="PANTHER" id="PTHR34137">
    <property type="entry name" value="EXODEOXYRIBONUCLEASE 7 SMALL SUBUNIT"/>
    <property type="match status" value="1"/>
</dbReference>
<dbReference type="PANTHER" id="PTHR34137:SF1">
    <property type="entry name" value="EXODEOXYRIBONUCLEASE 7 SMALL SUBUNIT"/>
    <property type="match status" value="1"/>
</dbReference>
<dbReference type="PIRSF" id="PIRSF006488">
    <property type="entry name" value="Exonuc_VII_S"/>
    <property type="match status" value="1"/>
</dbReference>
<accession>A0ABQ6C126</accession>
<dbReference type="Proteomes" id="UP001156836">
    <property type="component" value="Unassembled WGS sequence"/>
</dbReference>
<keyword evidence="4 6" id="KW-0378">Hydrolase</keyword>
<organism evidence="7 8">
    <name type="scientific">Chitiniphilus shinanonensis</name>
    <dbReference type="NCBI Taxonomy" id="553088"/>
    <lineage>
        <taxon>Bacteria</taxon>
        <taxon>Pseudomonadati</taxon>
        <taxon>Pseudomonadota</taxon>
        <taxon>Betaproteobacteria</taxon>
        <taxon>Neisseriales</taxon>
        <taxon>Chitinibacteraceae</taxon>
        <taxon>Chitiniphilus</taxon>
    </lineage>
</organism>
<name>A0ABQ6C126_9NEIS</name>
<comment type="function">
    <text evidence="6">Bidirectionally degrades single-stranded DNA into large acid-insoluble oligonucleotides, which are then degraded further into small acid-soluble oligonucleotides.</text>
</comment>
<dbReference type="Gene3D" id="1.10.287.1040">
    <property type="entry name" value="Exonuclease VII, small subunit"/>
    <property type="match status" value="1"/>
</dbReference>
<reference evidence="8" key="1">
    <citation type="journal article" date="2019" name="Int. J. Syst. Evol. Microbiol.">
        <title>The Global Catalogue of Microorganisms (GCM) 10K type strain sequencing project: providing services to taxonomists for standard genome sequencing and annotation.</title>
        <authorList>
            <consortium name="The Broad Institute Genomics Platform"/>
            <consortium name="The Broad Institute Genome Sequencing Center for Infectious Disease"/>
            <person name="Wu L."/>
            <person name="Ma J."/>
        </authorList>
    </citation>
    <scope>NUCLEOTIDE SEQUENCE [LARGE SCALE GENOMIC DNA]</scope>
    <source>
        <strain evidence="8">NBRC 104970</strain>
    </source>
</reference>
<evidence type="ECO:0000256" key="1">
    <source>
        <dbReference type="ARBA" id="ARBA00009998"/>
    </source>
</evidence>
<keyword evidence="3 6" id="KW-0540">Nuclease</keyword>
<comment type="catalytic activity">
    <reaction evidence="6">
        <text>Exonucleolytic cleavage in either 5'- to 3'- or 3'- to 5'-direction to yield nucleoside 5'-phosphates.</text>
        <dbReference type="EC" id="3.1.11.6"/>
    </reaction>
</comment>
<dbReference type="HAMAP" id="MF_00337">
    <property type="entry name" value="Exonuc_7_S"/>
    <property type="match status" value="1"/>
</dbReference>
<evidence type="ECO:0000256" key="3">
    <source>
        <dbReference type="ARBA" id="ARBA00022722"/>
    </source>
</evidence>
<dbReference type="NCBIfam" id="TIGR01280">
    <property type="entry name" value="xseB"/>
    <property type="match status" value="1"/>
</dbReference>
<dbReference type="SUPFAM" id="SSF116842">
    <property type="entry name" value="XseB-like"/>
    <property type="match status" value="1"/>
</dbReference>
<keyword evidence="2 6" id="KW-0963">Cytoplasm</keyword>
<keyword evidence="8" id="KW-1185">Reference proteome</keyword>
<dbReference type="Pfam" id="PF02609">
    <property type="entry name" value="Exonuc_VII_S"/>
    <property type="match status" value="1"/>
</dbReference>
<comment type="caution">
    <text evidence="7">The sequence shown here is derived from an EMBL/GenBank/DDBJ whole genome shotgun (WGS) entry which is preliminary data.</text>
</comment>
<dbReference type="InterPro" id="IPR003761">
    <property type="entry name" value="Exonuc_VII_S"/>
</dbReference>
<keyword evidence="5 6" id="KW-0269">Exonuclease</keyword>
<evidence type="ECO:0000313" key="7">
    <source>
        <dbReference type="EMBL" id="GLS05694.1"/>
    </source>
</evidence>
<evidence type="ECO:0000256" key="5">
    <source>
        <dbReference type="ARBA" id="ARBA00022839"/>
    </source>
</evidence>
<evidence type="ECO:0000256" key="4">
    <source>
        <dbReference type="ARBA" id="ARBA00022801"/>
    </source>
</evidence>
<evidence type="ECO:0000256" key="6">
    <source>
        <dbReference type="HAMAP-Rule" id="MF_00337"/>
    </source>
</evidence>
<dbReference type="NCBIfam" id="NF002141">
    <property type="entry name" value="PRK00977.1-5"/>
    <property type="match status" value="1"/>
</dbReference>
<evidence type="ECO:0000313" key="8">
    <source>
        <dbReference type="Proteomes" id="UP001156836"/>
    </source>
</evidence>
<comment type="subcellular location">
    <subcellularLocation>
        <location evidence="6">Cytoplasm</location>
    </subcellularLocation>
</comment>
<proteinExistence type="inferred from homology"/>
<comment type="similarity">
    <text evidence="1 6">Belongs to the XseB family.</text>
</comment>
<dbReference type="InterPro" id="IPR037004">
    <property type="entry name" value="Exonuc_VII_ssu_sf"/>
</dbReference>
<dbReference type="RefSeq" id="WP_018747067.1">
    <property type="nucleotide sequence ID" value="NZ_BAABUF010000001.1"/>
</dbReference>